<name>A0AAW2M1Q9_9LAMI</name>
<sequence length="470" mass="54947">MVEKANLLQWSQRTRDTPTKKNSKKYCRFHRDKGHDTEDSYQLKNEIERLVRQGYFKEYILRESRANDAKGVGANDVGAGEQREERRRSRSAERYRGRNREEEKMNNALQRGHPHDSKRTDRRKLGQIMKKEAEEYKKMKMMERIEPVEEHKEIELVHGESEKVRRIGSHLIGQMETMTIEFLRKNSDMFAWSPSNFKGINPEVIMHRLNVDLQAKPVKQKKRSFGMERNKIIEEEVEKLLKAGVGSGCEAIRRLHRFSIGGNANRGFLRNQRIVYDTILEKDPIAAKRLRFRVNRFTMLKESYIGERRKRFLLKCLGPRKANYVLREIHEGSCENHSGGRSLAQKVTRQGYFWPTLVKDAMEFTKKCESCQRYASLIHSPTTPTEPVKIACPLDQWGDRYPWTFPTGACPKKFIIVTVEYFSKWIEAEALSKISEKEGKKIMEWCKGLKIQQNFTAIGNPQANGQMKVS</sequence>
<dbReference type="SUPFAM" id="SSF53098">
    <property type="entry name" value="Ribonuclease H-like"/>
    <property type="match status" value="1"/>
</dbReference>
<dbReference type="InterPro" id="IPR041588">
    <property type="entry name" value="Integrase_H2C2"/>
</dbReference>
<gene>
    <name evidence="3" type="ORF">Scaly_2441500</name>
</gene>
<evidence type="ECO:0000313" key="3">
    <source>
        <dbReference type="EMBL" id="KAL0324744.1"/>
    </source>
</evidence>
<dbReference type="Pfam" id="PF17921">
    <property type="entry name" value="Integrase_H2C2"/>
    <property type="match status" value="1"/>
</dbReference>
<feature type="region of interest" description="Disordered" evidence="1">
    <location>
        <begin position="70"/>
        <end position="124"/>
    </location>
</feature>
<comment type="caution">
    <text evidence="3">The sequence shown here is derived from an EMBL/GenBank/DDBJ whole genome shotgun (WGS) entry which is preliminary data.</text>
</comment>
<organism evidence="3">
    <name type="scientific">Sesamum calycinum</name>
    <dbReference type="NCBI Taxonomy" id="2727403"/>
    <lineage>
        <taxon>Eukaryota</taxon>
        <taxon>Viridiplantae</taxon>
        <taxon>Streptophyta</taxon>
        <taxon>Embryophyta</taxon>
        <taxon>Tracheophyta</taxon>
        <taxon>Spermatophyta</taxon>
        <taxon>Magnoliopsida</taxon>
        <taxon>eudicotyledons</taxon>
        <taxon>Gunneridae</taxon>
        <taxon>Pentapetalae</taxon>
        <taxon>asterids</taxon>
        <taxon>lamiids</taxon>
        <taxon>Lamiales</taxon>
        <taxon>Pedaliaceae</taxon>
        <taxon>Sesamum</taxon>
    </lineage>
</organism>
<feature type="domain" description="Integrase zinc-binding" evidence="2">
    <location>
        <begin position="323"/>
        <end position="374"/>
    </location>
</feature>
<dbReference type="Gene3D" id="1.10.340.70">
    <property type="match status" value="1"/>
</dbReference>
<evidence type="ECO:0000259" key="2">
    <source>
        <dbReference type="Pfam" id="PF17921"/>
    </source>
</evidence>
<proteinExistence type="predicted"/>
<protein>
    <recommendedName>
        <fullName evidence="2">Integrase zinc-binding domain-containing protein</fullName>
    </recommendedName>
</protein>
<dbReference type="EMBL" id="JACGWM010000015">
    <property type="protein sequence ID" value="KAL0324744.1"/>
    <property type="molecule type" value="Genomic_DNA"/>
</dbReference>
<reference evidence="3" key="2">
    <citation type="journal article" date="2024" name="Plant">
        <title>Genomic evolution and insights into agronomic trait innovations of Sesamum species.</title>
        <authorList>
            <person name="Miao H."/>
            <person name="Wang L."/>
            <person name="Qu L."/>
            <person name="Liu H."/>
            <person name="Sun Y."/>
            <person name="Le M."/>
            <person name="Wang Q."/>
            <person name="Wei S."/>
            <person name="Zheng Y."/>
            <person name="Lin W."/>
            <person name="Duan Y."/>
            <person name="Cao H."/>
            <person name="Xiong S."/>
            <person name="Wang X."/>
            <person name="Wei L."/>
            <person name="Li C."/>
            <person name="Ma Q."/>
            <person name="Ju M."/>
            <person name="Zhao R."/>
            <person name="Li G."/>
            <person name="Mu C."/>
            <person name="Tian Q."/>
            <person name="Mei H."/>
            <person name="Zhang T."/>
            <person name="Gao T."/>
            <person name="Zhang H."/>
        </authorList>
    </citation>
    <scope>NUCLEOTIDE SEQUENCE</scope>
    <source>
        <strain evidence="3">KEN8</strain>
    </source>
</reference>
<dbReference type="InterPro" id="IPR012337">
    <property type="entry name" value="RNaseH-like_sf"/>
</dbReference>
<evidence type="ECO:0000256" key="1">
    <source>
        <dbReference type="SAM" id="MobiDB-lite"/>
    </source>
</evidence>
<dbReference type="AlphaFoldDB" id="A0AAW2M1Q9"/>
<feature type="compositionally biased region" description="Basic and acidic residues" evidence="1">
    <location>
        <begin position="81"/>
        <end position="105"/>
    </location>
</feature>
<reference evidence="3" key="1">
    <citation type="submission" date="2020-06" db="EMBL/GenBank/DDBJ databases">
        <authorList>
            <person name="Li T."/>
            <person name="Hu X."/>
            <person name="Zhang T."/>
            <person name="Song X."/>
            <person name="Zhang H."/>
            <person name="Dai N."/>
            <person name="Sheng W."/>
            <person name="Hou X."/>
            <person name="Wei L."/>
        </authorList>
    </citation>
    <scope>NUCLEOTIDE SEQUENCE</scope>
    <source>
        <strain evidence="3">KEN8</strain>
        <tissue evidence="3">Leaf</tissue>
    </source>
</reference>
<dbReference type="PANTHER" id="PTHR47266">
    <property type="entry name" value="ENDONUCLEASE-RELATED"/>
    <property type="match status" value="1"/>
</dbReference>
<feature type="region of interest" description="Disordered" evidence="1">
    <location>
        <begin position="1"/>
        <end position="25"/>
    </location>
</feature>
<accession>A0AAW2M1Q9</accession>
<dbReference type="InterPro" id="IPR052160">
    <property type="entry name" value="Gypsy_RT_Integrase-like"/>
</dbReference>